<evidence type="ECO:0000256" key="3">
    <source>
        <dbReference type="ARBA" id="ARBA00023315"/>
    </source>
</evidence>
<dbReference type="GO" id="GO:0016407">
    <property type="term" value="F:acetyltransferase activity"/>
    <property type="evidence" value="ECO:0007669"/>
    <property type="project" value="TreeGrafter"/>
</dbReference>
<dbReference type="Gene3D" id="3.30.559.10">
    <property type="entry name" value="Chloramphenicol acetyltransferase-like domain"/>
    <property type="match status" value="1"/>
</dbReference>
<proteinExistence type="predicted"/>
<evidence type="ECO:0000256" key="1">
    <source>
        <dbReference type="ARBA" id="ARBA00001938"/>
    </source>
</evidence>
<gene>
    <name evidence="5" type="ORF">S03H2_67528</name>
</gene>
<comment type="cofactor">
    <cofactor evidence="1">
        <name>(R)-lipoate</name>
        <dbReference type="ChEBI" id="CHEBI:83088"/>
    </cofactor>
</comment>
<dbReference type="GO" id="GO:0031405">
    <property type="term" value="F:lipoic acid binding"/>
    <property type="evidence" value="ECO:0007669"/>
    <property type="project" value="TreeGrafter"/>
</dbReference>
<dbReference type="EMBL" id="BARU01044231">
    <property type="protein sequence ID" value="GAH76724.1"/>
    <property type="molecule type" value="Genomic_DNA"/>
</dbReference>
<dbReference type="PANTHER" id="PTHR43178">
    <property type="entry name" value="DIHYDROLIPOAMIDE ACETYLTRANSFERASE COMPONENT OF PYRUVATE DEHYDROGENASE COMPLEX"/>
    <property type="match status" value="1"/>
</dbReference>
<dbReference type="PANTHER" id="PTHR43178:SF5">
    <property type="entry name" value="LIPOAMIDE ACYLTRANSFERASE COMPONENT OF BRANCHED-CHAIN ALPHA-KETO ACID DEHYDROGENASE COMPLEX, MITOCHONDRIAL"/>
    <property type="match status" value="1"/>
</dbReference>
<keyword evidence="2" id="KW-0808">Transferase</keyword>
<name>X1JEG0_9ZZZZ</name>
<dbReference type="SUPFAM" id="SSF52777">
    <property type="entry name" value="CoA-dependent acyltransferases"/>
    <property type="match status" value="1"/>
</dbReference>
<keyword evidence="3" id="KW-0012">Acyltransferase</keyword>
<comment type="caution">
    <text evidence="5">The sequence shown here is derived from an EMBL/GenBank/DDBJ whole genome shotgun (WGS) entry which is preliminary data.</text>
</comment>
<feature type="non-terminal residue" evidence="5">
    <location>
        <position position="168"/>
    </location>
</feature>
<evidence type="ECO:0000313" key="5">
    <source>
        <dbReference type="EMBL" id="GAH76724.1"/>
    </source>
</evidence>
<dbReference type="InterPro" id="IPR050743">
    <property type="entry name" value="2-oxoacid_DH_E2_comp"/>
</dbReference>
<dbReference type="AlphaFoldDB" id="X1JEG0"/>
<dbReference type="Pfam" id="PF00198">
    <property type="entry name" value="2-oxoacid_dh"/>
    <property type="match status" value="1"/>
</dbReference>
<accession>X1JEG0</accession>
<sequence>MPPRPDDLDFEVEELSATRKAIAERVRQSNREIPVFLMHAVADASCLVAARDAMKADAKAQADQTQPRVPTYNDLLIKIVATALGDHPRFNAWYTEDEGLKLVKQINVGFAVATENGVLLPTVADADKKSLDEIAAEAAELVDLARKGRLRASLQMGATFSISNVGPM</sequence>
<dbReference type="InterPro" id="IPR023213">
    <property type="entry name" value="CAT-like_dom_sf"/>
</dbReference>
<reference evidence="5" key="1">
    <citation type="journal article" date="2014" name="Front. Microbiol.">
        <title>High frequency of phylogenetically diverse reductive dehalogenase-homologous genes in deep subseafloor sedimentary metagenomes.</title>
        <authorList>
            <person name="Kawai M."/>
            <person name="Futagami T."/>
            <person name="Toyoda A."/>
            <person name="Takaki Y."/>
            <person name="Nishi S."/>
            <person name="Hori S."/>
            <person name="Arai W."/>
            <person name="Tsubouchi T."/>
            <person name="Morono Y."/>
            <person name="Uchiyama I."/>
            <person name="Ito T."/>
            <person name="Fujiyama A."/>
            <person name="Inagaki F."/>
            <person name="Takami H."/>
        </authorList>
    </citation>
    <scope>NUCLEOTIDE SEQUENCE</scope>
    <source>
        <strain evidence="5">Expedition CK06-06</strain>
    </source>
</reference>
<dbReference type="GO" id="GO:0005737">
    <property type="term" value="C:cytoplasm"/>
    <property type="evidence" value="ECO:0007669"/>
    <property type="project" value="TreeGrafter"/>
</dbReference>
<organism evidence="5">
    <name type="scientific">marine sediment metagenome</name>
    <dbReference type="NCBI Taxonomy" id="412755"/>
    <lineage>
        <taxon>unclassified sequences</taxon>
        <taxon>metagenomes</taxon>
        <taxon>ecological metagenomes</taxon>
    </lineage>
</organism>
<evidence type="ECO:0000256" key="2">
    <source>
        <dbReference type="ARBA" id="ARBA00022679"/>
    </source>
</evidence>
<feature type="domain" description="2-oxoacid dehydrogenase acyltransferase catalytic" evidence="4">
    <location>
        <begin position="10"/>
        <end position="167"/>
    </location>
</feature>
<protein>
    <recommendedName>
        <fullName evidence="4">2-oxoacid dehydrogenase acyltransferase catalytic domain-containing protein</fullName>
    </recommendedName>
</protein>
<dbReference type="InterPro" id="IPR001078">
    <property type="entry name" value="2-oxoacid_DH_actylTfrase"/>
</dbReference>
<evidence type="ECO:0000259" key="4">
    <source>
        <dbReference type="Pfam" id="PF00198"/>
    </source>
</evidence>